<dbReference type="InterPro" id="IPR004143">
    <property type="entry name" value="BPL_LPL_catalytic"/>
</dbReference>
<protein>
    <submittedName>
        <fullName evidence="1">Uncharacterized protein</fullName>
    </submittedName>
</protein>
<keyword evidence="2" id="KW-1185">Reference proteome</keyword>
<evidence type="ECO:0000313" key="2">
    <source>
        <dbReference type="Proteomes" id="UP000187266"/>
    </source>
</evidence>
<name>A0A1U7DKT2_9RHOB</name>
<dbReference type="InterPro" id="IPR028044">
    <property type="entry name" value="DUF4444"/>
</dbReference>
<dbReference type="EMBL" id="CP019124">
    <property type="protein sequence ID" value="APX90503.1"/>
    <property type="molecule type" value="Genomic_DNA"/>
</dbReference>
<accession>A0A1U7DKT2</accession>
<accession>A0A2M9DC76</accession>
<dbReference type="OrthoDB" id="7657788at2"/>
<dbReference type="AlphaFoldDB" id="A0A1U7DKT2"/>
<sequence>MTADEDQIAPSFPPLMEGLEAARGEDPFALACARAQEGCDAGLITHAITADTLSAALVLAPEVPLGKAMVMLPTLGIGLQNALGVLAPPEVAVLLSWDGDILVNGARCGRFRVAASEGDATEPPGWLVVGFTLQLIPQDPETPGLTPDQTSLYDEGCSEVLPPLLLEAWARHSLLWINRWDDEGVKPLHAEWEGLVVKLGEAVDFTLPGGERVQGTFIGVDEDFGMLLRPQSDTGADAEADADAGDATAQTTRLLPLTDLLEGTPCR</sequence>
<gene>
    <name evidence="1" type="ORF">BV394_12845</name>
</gene>
<dbReference type="SUPFAM" id="SSF55681">
    <property type="entry name" value="Class II aaRS and biotin synthetases"/>
    <property type="match status" value="1"/>
</dbReference>
<reference evidence="1 2" key="1">
    <citation type="submission" date="2017-01" db="EMBL/GenBank/DDBJ databases">
        <title>Genomic analysis of Xuhuaishuia manganoxidans DY6-4.</title>
        <authorList>
            <person name="Wang X."/>
        </authorList>
    </citation>
    <scope>NUCLEOTIDE SEQUENCE [LARGE SCALE GENOMIC DNA]</scope>
    <source>
        <strain evidence="1 2">DY6-4</strain>
    </source>
</reference>
<dbReference type="Gene3D" id="3.30.930.10">
    <property type="entry name" value="Bira Bifunctional Protein, Domain 2"/>
    <property type="match status" value="1"/>
</dbReference>
<dbReference type="Proteomes" id="UP000187266">
    <property type="component" value="Chromosome"/>
</dbReference>
<dbReference type="Pfam" id="PF16917">
    <property type="entry name" value="BPL_LplA_LipB_2"/>
    <property type="match status" value="1"/>
</dbReference>
<evidence type="ECO:0000313" key="1">
    <source>
        <dbReference type="EMBL" id="APX90503.1"/>
    </source>
</evidence>
<dbReference type="Pfam" id="PF14563">
    <property type="entry name" value="DUF4444"/>
    <property type="match status" value="1"/>
</dbReference>
<proteinExistence type="predicted"/>
<organism evidence="1 2">
    <name type="scientific">Brevirhabdus pacifica</name>
    <dbReference type="NCBI Taxonomy" id="1267768"/>
    <lineage>
        <taxon>Bacteria</taxon>
        <taxon>Pseudomonadati</taxon>
        <taxon>Pseudomonadota</taxon>
        <taxon>Alphaproteobacteria</taxon>
        <taxon>Rhodobacterales</taxon>
        <taxon>Paracoccaceae</taxon>
        <taxon>Brevirhabdus</taxon>
    </lineage>
</organism>
<dbReference type="Gene3D" id="2.30.30.100">
    <property type="match status" value="1"/>
</dbReference>
<dbReference type="InterPro" id="IPR045864">
    <property type="entry name" value="aa-tRNA-synth_II/BPL/LPL"/>
</dbReference>
<dbReference type="RefSeq" id="WP_076980520.1">
    <property type="nucleotide sequence ID" value="NZ_CP019124.1"/>
</dbReference>
<dbReference type="STRING" id="1267768.BV394_12845"/>